<evidence type="ECO:0000256" key="3">
    <source>
        <dbReference type="ARBA" id="ARBA00023163"/>
    </source>
</evidence>
<dbReference type="AlphaFoldDB" id="A0A069E0L6"/>
<evidence type="ECO:0000256" key="4">
    <source>
        <dbReference type="PROSITE-ProRule" id="PRU00335"/>
    </source>
</evidence>
<evidence type="ECO:0000313" key="6">
    <source>
        <dbReference type="EMBL" id="KCZ82940.1"/>
    </source>
</evidence>
<dbReference type="EMBL" id="ARYH01000003">
    <property type="protein sequence ID" value="KCZ82940.1"/>
    <property type="molecule type" value="Genomic_DNA"/>
</dbReference>
<dbReference type="InterPro" id="IPR001647">
    <property type="entry name" value="HTH_TetR"/>
</dbReference>
<reference evidence="6 7" key="1">
    <citation type="journal article" date="2014" name="Antonie Van Leeuwenhoek">
        <title>Hyphomonas beringensis sp. nov. and Hyphomonas chukchiensis sp. nov., isolated from surface seawater of the Bering Sea and Chukchi Sea.</title>
        <authorList>
            <person name="Li C."/>
            <person name="Lai Q."/>
            <person name="Li G."/>
            <person name="Dong C."/>
            <person name="Wang J."/>
            <person name="Liao Y."/>
            <person name="Shao Z."/>
        </authorList>
    </citation>
    <scope>NUCLEOTIDE SEQUENCE [LARGE SCALE GENOMIC DNA]</scope>
    <source>
        <strain evidence="6 7">MHS-3</strain>
    </source>
</reference>
<dbReference type="PROSITE" id="PS50977">
    <property type="entry name" value="HTH_TETR_2"/>
    <property type="match status" value="1"/>
</dbReference>
<proteinExistence type="predicted"/>
<evidence type="ECO:0000313" key="7">
    <source>
        <dbReference type="Proteomes" id="UP000027446"/>
    </source>
</evidence>
<dbReference type="Proteomes" id="UP000027446">
    <property type="component" value="Unassembled WGS sequence"/>
</dbReference>
<feature type="DNA-binding region" description="H-T-H motif" evidence="4">
    <location>
        <begin position="40"/>
        <end position="59"/>
    </location>
</feature>
<organism evidence="6 7">
    <name type="scientific">Hyphomonas adhaerens MHS-3</name>
    <dbReference type="NCBI Taxonomy" id="1280949"/>
    <lineage>
        <taxon>Bacteria</taxon>
        <taxon>Pseudomonadati</taxon>
        <taxon>Pseudomonadota</taxon>
        <taxon>Alphaproteobacteria</taxon>
        <taxon>Hyphomonadales</taxon>
        <taxon>Hyphomonadaceae</taxon>
        <taxon>Hyphomonas</taxon>
    </lineage>
</organism>
<dbReference type="Gene3D" id="1.10.357.10">
    <property type="entry name" value="Tetracycline Repressor, domain 2"/>
    <property type="match status" value="1"/>
</dbReference>
<keyword evidence="3" id="KW-0804">Transcription</keyword>
<gene>
    <name evidence="6" type="ORF">HAD_14672</name>
</gene>
<dbReference type="RefSeq" id="WP_035573105.1">
    <property type="nucleotide sequence ID" value="NZ_ARYH01000003.1"/>
</dbReference>
<evidence type="ECO:0000256" key="2">
    <source>
        <dbReference type="ARBA" id="ARBA00023125"/>
    </source>
</evidence>
<dbReference type="STRING" id="1280949.HAD_14672"/>
<accession>A0A069E0L6</accession>
<sequence>MTETNVHGGRRRTRRGEETRKQLIQACIDCLNERGCAGTSIEAVMSKSGISRGSVLNQFPTRLDLMAATIEAAMRAMMADTRARFDRIADPVERLRRLCDLYWETLSLPMSAAVTEVLLAARWDTELAAMLIRVTREIDIELDTNTRRLGAEAGVNDPDALVVHTRMLILSLRGMTLELMFDPERQVIHHALDEIRASHDAFCDRMLSDPA</sequence>
<dbReference type="GO" id="GO:0003677">
    <property type="term" value="F:DNA binding"/>
    <property type="evidence" value="ECO:0007669"/>
    <property type="project" value="UniProtKB-UniRule"/>
</dbReference>
<keyword evidence="2 4" id="KW-0238">DNA-binding</keyword>
<dbReference type="eggNOG" id="COG1309">
    <property type="taxonomic scope" value="Bacteria"/>
</dbReference>
<dbReference type="PANTHER" id="PTHR47506">
    <property type="entry name" value="TRANSCRIPTIONAL REGULATORY PROTEIN"/>
    <property type="match status" value="1"/>
</dbReference>
<keyword evidence="1" id="KW-0805">Transcription regulation</keyword>
<dbReference type="Pfam" id="PF00440">
    <property type="entry name" value="TetR_N"/>
    <property type="match status" value="1"/>
</dbReference>
<evidence type="ECO:0000256" key="1">
    <source>
        <dbReference type="ARBA" id="ARBA00023015"/>
    </source>
</evidence>
<dbReference type="OrthoDB" id="9811084at2"/>
<dbReference type="PATRIC" id="fig|1280949.3.peg.2974"/>
<dbReference type="SUPFAM" id="SSF46689">
    <property type="entry name" value="Homeodomain-like"/>
    <property type="match status" value="1"/>
</dbReference>
<protein>
    <submittedName>
        <fullName evidence="6">TetR family transcriptional regulator</fullName>
    </submittedName>
</protein>
<dbReference type="InterPro" id="IPR009057">
    <property type="entry name" value="Homeodomain-like_sf"/>
</dbReference>
<evidence type="ECO:0000259" key="5">
    <source>
        <dbReference type="PROSITE" id="PS50977"/>
    </source>
</evidence>
<name>A0A069E0L6_9PROT</name>
<keyword evidence="7" id="KW-1185">Reference proteome</keyword>
<feature type="domain" description="HTH tetR-type" evidence="5">
    <location>
        <begin position="17"/>
        <end position="77"/>
    </location>
</feature>
<dbReference type="PANTHER" id="PTHR47506:SF6">
    <property type="entry name" value="HTH-TYPE TRANSCRIPTIONAL REPRESSOR NEMR"/>
    <property type="match status" value="1"/>
</dbReference>
<comment type="caution">
    <text evidence="6">The sequence shown here is derived from an EMBL/GenBank/DDBJ whole genome shotgun (WGS) entry which is preliminary data.</text>
</comment>